<evidence type="ECO:0000256" key="12">
    <source>
        <dbReference type="ARBA" id="ARBA00041085"/>
    </source>
</evidence>
<evidence type="ECO:0000256" key="7">
    <source>
        <dbReference type="ARBA" id="ARBA00022806"/>
    </source>
</evidence>
<keyword evidence="9 15" id="KW-0238">DNA-binding</keyword>
<keyword evidence="4 15" id="KW-0547">Nucleotide-binding</keyword>
<evidence type="ECO:0000256" key="5">
    <source>
        <dbReference type="ARBA" id="ARBA00022763"/>
    </source>
</evidence>
<keyword evidence="8 15" id="KW-0067">ATP-binding</keyword>
<evidence type="ECO:0000256" key="3">
    <source>
        <dbReference type="ARBA" id="ARBA00012551"/>
    </source>
</evidence>
<proteinExistence type="inferred from homology"/>
<accession>C3YIL9</accession>
<evidence type="ECO:0000313" key="18">
    <source>
        <dbReference type="Proteomes" id="UP000001554"/>
    </source>
</evidence>
<comment type="similarity">
    <text evidence="2 15">Belongs to the MCM family.</text>
</comment>
<dbReference type="Pfam" id="PF00493">
    <property type="entry name" value="MCM"/>
    <property type="match status" value="1"/>
</dbReference>
<dbReference type="InterPro" id="IPR033762">
    <property type="entry name" value="MCM_OB"/>
</dbReference>
<evidence type="ECO:0000256" key="8">
    <source>
        <dbReference type="ARBA" id="ARBA00022840"/>
    </source>
</evidence>
<evidence type="ECO:0000256" key="1">
    <source>
        <dbReference type="ARBA" id="ARBA00004123"/>
    </source>
</evidence>
<dbReference type="PROSITE" id="PS50051">
    <property type="entry name" value="MCM_2"/>
    <property type="match status" value="1"/>
</dbReference>
<dbReference type="InterPro" id="IPR003593">
    <property type="entry name" value="AAA+_ATPase"/>
</dbReference>
<comment type="subcellular location">
    <subcellularLocation>
        <location evidence="1">Nucleus</location>
    </subcellularLocation>
</comment>
<dbReference type="Proteomes" id="UP000001554">
    <property type="component" value="Chromosome 4"/>
</dbReference>
<evidence type="ECO:0000256" key="9">
    <source>
        <dbReference type="ARBA" id="ARBA00023125"/>
    </source>
</evidence>
<dbReference type="eggNOG" id="KOG0477">
    <property type="taxonomic scope" value="Eukaryota"/>
</dbReference>
<reference evidence="18" key="2">
    <citation type="journal article" date="2020" name="Nat. Ecol. Evol.">
        <title>Deeply conserved synteny resolves early events in vertebrate evolution.</title>
        <authorList>
            <person name="Simakov O."/>
            <person name="Marletaz F."/>
            <person name="Yue J.X."/>
            <person name="O'Connell B."/>
            <person name="Jenkins J."/>
            <person name="Brandt A."/>
            <person name="Calef R."/>
            <person name="Tung C.H."/>
            <person name="Huang T.K."/>
            <person name="Schmutz J."/>
            <person name="Satoh N."/>
            <person name="Yu J.K."/>
            <person name="Putnam N.H."/>
            <person name="Green R.E."/>
            <person name="Rokhsar D.S."/>
        </authorList>
    </citation>
    <scope>NUCLEOTIDE SEQUENCE [LARGE SCALE GENOMIC DNA]</scope>
    <source>
        <strain evidence="18">S238N-H82</strain>
    </source>
</reference>
<dbReference type="Pfam" id="PF26066">
    <property type="entry name" value="MCM9_N"/>
    <property type="match status" value="1"/>
</dbReference>
<dbReference type="RefSeq" id="XP_035672439.1">
    <property type="nucleotide sequence ID" value="XM_035816546.1"/>
</dbReference>
<dbReference type="InterPro" id="IPR041562">
    <property type="entry name" value="MCM_lid"/>
</dbReference>
<reference evidence="19" key="3">
    <citation type="submission" date="2025-04" db="UniProtKB">
        <authorList>
            <consortium name="RefSeq"/>
        </authorList>
    </citation>
    <scope>IDENTIFICATION</scope>
    <source>
        <strain evidence="19">S238N-H82</strain>
        <tissue evidence="19">Testes</tissue>
    </source>
</reference>
<dbReference type="OMA" id="HYVKQHF"/>
<dbReference type="InterPro" id="IPR027417">
    <property type="entry name" value="P-loop_NTPase"/>
</dbReference>
<evidence type="ECO:0000256" key="11">
    <source>
        <dbReference type="ARBA" id="ARBA00023242"/>
    </source>
</evidence>
<evidence type="ECO:0000256" key="6">
    <source>
        <dbReference type="ARBA" id="ARBA00022801"/>
    </source>
</evidence>
<reference evidence="17" key="1">
    <citation type="journal article" date="2008" name="Nature">
        <title>The amphioxus genome and the evolution of the chordate karyotype.</title>
        <authorList>
            <consortium name="US DOE Joint Genome Institute (JGI-PGF)"/>
            <person name="Putnam N.H."/>
            <person name="Butts T."/>
            <person name="Ferrier D.E.K."/>
            <person name="Furlong R.F."/>
            <person name="Hellsten U."/>
            <person name="Kawashima T."/>
            <person name="Robinson-Rechavi M."/>
            <person name="Shoguchi E."/>
            <person name="Terry A."/>
            <person name="Yu J.-K."/>
            <person name="Benito-Gutierrez E.L."/>
            <person name="Dubchak I."/>
            <person name="Garcia-Fernandez J."/>
            <person name="Gibson-Brown J.J."/>
            <person name="Grigoriev I.V."/>
            <person name="Horton A.C."/>
            <person name="de Jong P.J."/>
            <person name="Jurka J."/>
            <person name="Kapitonov V.V."/>
            <person name="Kohara Y."/>
            <person name="Kuroki Y."/>
            <person name="Lindquist E."/>
            <person name="Lucas S."/>
            <person name="Osoegawa K."/>
            <person name="Pennacchio L.A."/>
            <person name="Salamov A.A."/>
            <person name="Satou Y."/>
            <person name="Sauka-Spengler T."/>
            <person name="Schmutz J."/>
            <person name="Shin-I T."/>
            <person name="Toyoda A."/>
            <person name="Bronner-Fraser M."/>
            <person name="Fujiyama A."/>
            <person name="Holland L.Z."/>
            <person name="Holland P.W.H."/>
            <person name="Satoh N."/>
            <person name="Rokhsar D.S."/>
        </authorList>
    </citation>
    <scope>NUCLEOTIDE SEQUENCE [LARGE SCALE GENOMIC DNA]</scope>
    <source>
        <strain evidence="17">S238N-H82</strain>
        <tissue evidence="17">Testes</tissue>
    </source>
</reference>
<dbReference type="CDD" id="cd17760">
    <property type="entry name" value="MCM9"/>
    <property type="match status" value="1"/>
</dbReference>
<dbReference type="InterPro" id="IPR001208">
    <property type="entry name" value="MCM_dom"/>
</dbReference>
<evidence type="ECO:0000256" key="2">
    <source>
        <dbReference type="ARBA" id="ARBA00008010"/>
    </source>
</evidence>
<dbReference type="Gene3D" id="2.40.50.140">
    <property type="entry name" value="Nucleic acid-binding proteins"/>
    <property type="match status" value="1"/>
</dbReference>
<keyword evidence="5" id="KW-0227">DNA damage</keyword>
<evidence type="ECO:0000256" key="4">
    <source>
        <dbReference type="ARBA" id="ARBA00022741"/>
    </source>
</evidence>
<dbReference type="SUPFAM" id="SSF50249">
    <property type="entry name" value="Nucleic acid-binding proteins"/>
    <property type="match status" value="1"/>
</dbReference>
<evidence type="ECO:0000313" key="17">
    <source>
        <dbReference type="EMBL" id="EEN59743.1"/>
    </source>
</evidence>
<evidence type="ECO:0000313" key="19">
    <source>
        <dbReference type="RefSeq" id="XP_035672439.1"/>
    </source>
</evidence>
<dbReference type="InParanoid" id="C3YIL9"/>
<dbReference type="EC" id="3.6.4.12" evidence="3"/>
<sequence>MWSQHDIPAAPNTQDKENLTLKLERFVLHQHRDDLIEVLLDEDDNAHYAVVVNAMTLFDTTDMTVSDALLHHPREVLPQFDAALVRAARTVYQDHAQKDDMVLKPHIHARISGLPVCPELYRTTLPQTTDIGSLLSVQGTVIRASPVRVLEDERDYQCSKCHHVFTVRADLQQYYTGSKPASCPNPEGCDSTRLLCLTDSSAAPSSCRDYQELKVQEQVERLAVGTIPRSMAVVLEDDLVDCCKPGDDITITAIVLQRWKSLYPDQRPEIQMVLKANHLQVNNDRSNHLSITEEVRQQFTDFWEKYHDAPLQGRNIILASLCPQVFGLYVVKLAVALVMAGGVQQVDDSGTKVRGESHLLLVGDPGTGKSQFLKYAAKITPRSVLTTGIGSTSAGLTVAAVRDSGEWQLEAGALVLADGGLCAIDEFNSIREHDRASIHEAMEQQTISVAKAGLVCKLNTRSTILAACNPKGKYDPAESISVNVAIASPLLSRFDLVLVLLDTCNADWDRMVSSYILDGKGLGDSMRDGEEGTENSELWTMETMQLYFRLIKTLRPQMTEESILVLKKYYQRQRQADQMNSARTTIRLLESLVRLAQAHARIMMHQEVRVQDAVVAVTLMECSMQGAALFGGVNAMHTSFPERPQEEYNMQAEMILAELGLSHITHGQHSQVNQMEMY</sequence>
<dbReference type="PANTHER" id="PTHR11630">
    <property type="entry name" value="DNA REPLICATION LICENSING FACTOR MCM FAMILY MEMBER"/>
    <property type="match status" value="1"/>
</dbReference>
<dbReference type="SMART" id="SM00350">
    <property type="entry name" value="MCM"/>
    <property type="match status" value="1"/>
</dbReference>
<dbReference type="PANTHER" id="PTHR11630:SF48">
    <property type="entry name" value="DNA HELICASE MCM9"/>
    <property type="match status" value="1"/>
</dbReference>
<name>C3YIL9_BRAFL</name>
<evidence type="ECO:0000256" key="15">
    <source>
        <dbReference type="RuleBase" id="RU004070"/>
    </source>
</evidence>
<dbReference type="GO" id="GO:0003697">
    <property type="term" value="F:single-stranded DNA binding"/>
    <property type="evidence" value="ECO:0000318"/>
    <property type="project" value="GO_Central"/>
</dbReference>
<comment type="catalytic activity">
    <reaction evidence="14">
        <text>ATP + H2O = ADP + phosphate + H(+)</text>
        <dbReference type="Rhea" id="RHEA:13065"/>
        <dbReference type="ChEBI" id="CHEBI:15377"/>
        <dbReference type="ChEBI" id="CHEBI:15378"/>
        <dbReference type="ChEBI" id="CHEBI:30616"/>
        <dbReference type="ChEBI" id="CHEBI:43474"/>
        <dbReference type="ChEBI" id="CHEBI:456216"/>
        <dbReference type="EC" id="3.6.4.12"/>
    </reaction>
</comment>
<dbReference type="Pfam" id="PF17855">
    <property type="entry name" value="MCM_lid"/>
    <property type="match status" value="1"/>
</dbReference>
<dbReference type="KEGG" id="bfo:118413282"/>
<keyword evidence="11" id="KW-0539">Nucleus</keyword>
<dbReference type="SMART" id="SM00382">
    <property type="entry name" value="AAA"/>
    <property type="match status" value="1"/>
</dbReference>
<dbReference type="OrthoDB" id="271325at2759"/>
<dbReference type="STRING" id="7739.C3YIL9"/>
<dbReference type="InterPro" id="IPR058768">
    <property type="entry name" value="MCM9_N"/>
</dbReference>
<evidence type="ECO:0000259" key="16">
    <source>
        <dbReference type="PROSITE" id="PS50051"/>
    </source>
</evidence>
<gene>
    <name evidence="19" type="primary">LOC118413282</name>
    <name evidence="17" type="ORF">BRAFLDRAFT_283576</name>
</gene>
<dbReference type="InterPro" id="IPR012340">
    <property type="entry name" value="NA-bd_OB-fold"/>
</dbReference>
<feature type="domain" description="MCM C-terminal AAA(+) ATPase" evidence="16">
    <location>
        <begin position="313"/>
        <end position="516"/>
    </location>
</feature>
<dbReference type="PRINTS" id="PR01657">
    <property type="entry name" value="MCMFAMILY"/>
</dbReference>
<dbReference type="Pfam" id="PF17207">
    <property type="entry name" value="MCM_OB"/>
    <property type="match status" value="1"/>
</dbReference>
<evidence type="ECO:0000256" key="14">
    <source>
        <dbReference type="ARBA" id="ARBA00047995"/>
    </source>
</evidence>
<evidence type="ECO:0000256" key="10">
    <source>
        <dbReference type="ARBA" id="ARBA00023204"/>
    </source>
</evidence>
<dbReference type="GO" id="GO:0005634">
    <property type="term" value="C:nucleus"/>
    <property type="evidence" value="ECO:0000318"/>
    <property type="project" value="GO_Central"/>
</dbReference>
<protein>
    <recommendedName>
        <fullName evidence="12">DNA helicase MCM9</fullName>
        <ecNumber evidence="3">3.6.4.12</ecNumber>
    </recommendedName>
    <alternativeName>
        <fullName evidence="13">Minichromosome maintenance 9</fullName>
    </alternativeName>
</protein>
<dbReference type="AlphaFoldDB" id="C3YIL9"/>
<keyword evidence="18" id="KW-1185">Reference proteome</keyword>
<evidence type="ECO:0000256" key="13">
    <source>
        <dbReference type="ARBA" id="ARBA00042301"/>
    </source>
</evidence>
<dbReference type="GO" id="GO:0042555">
    <property type="term" value="C:MCM complex"/>
    <property type="evidence" value="ECO:0000318"/>
    <property type="project" value="GO_Central"/>
</dbReference>
<keyword evidence="7" id="KW-0347">Helicase</keyword>
<dbReference type="GO" id="GO:0005524">
    <property type="term" value="F:ATP binding"/>
    <property type="evidence" value="ECO:0007669"/>
    <property type="project" value="UniProtKB-KW"/>
</dbReference>
<keyword evidence="10" id="KW-0234">DNA repair</keyword>
<keyword evidence="6" id="KW-0378">Hydrolase</keyword>
<dbReference type="Gene3D" id="3.40.50.300">
    <property type="entry name" value="P-loop containing nucleotide triphosphate hydrolases"/>
    <property type="match status" value="1"/>
</dbReference>
<dbReference type="GO" id="GO:0003678">
    <property type="term" value="F:DNA helicase activity"/>
    <property type="evidence" value="ECO:0007669"/>
    <property type="project" value="UniProtKB-EC"/>
</dbReference>
<dbReference type="SUPFAM" id="SSF52540">
    <property type="entry name" value="P-loop containing nucleoside triphosphate hydrolases"/>
    <property type="match status" value="1"/>
</dbReference>
<dbReference type="GO" id="GO:0016787">
    <property type="term" value="F:hydrolase activity"/>
    <property type="evidence" value="ECO:0007669"/>
    <property type="project" value="UniProtKB-KW"/>
</dbReference>
<dbReference type="GeneID" id="118413282"/>
<dbReference type="GO" id="GO:0000724">
    <property type="term" value="P:double-strand break repair via homologous recombination"/>
    <property type="evidence" value="ECO:0000318"/>
    <property type="project" value="GO_Central"/>
</dbReference>
<dbReference type="InterPro" id="IPR031327">
    <property type="entry name" value="MCM"/>
</dbReference>
<dbReference type="EMBL" id="GG666516">
    <property type="protein sequence ID" value="EEN59743.1"/>
    <property type="molecule type" value="Genomic_DNA"/>
</dbReference>
<dbReference type="FunFam" id="3.40.50.300:FF:000671">
    <property type="entry name" value="DNA helicase MCM9 isoform X1"/>
    <property type="match status" value="1"/>
</dbReference>
<organism>
    <name type="scientific">Branchiostoma floridae</name>
    <name type="common">Florida lancelet</name>
    <name type="synonym">Amphioxus</name>
    <dbReference type="NCBI Taxonomy" id="7739"/>
    <lineage>
        <taxon>Eukaryota</taxon>
        <taxon>Metazoa</taxon>
        <taxon>Chordata</taxon>
        <taxon>Cephalochordata</taxon>
        <taxon>Leptocardii</taxon>
        <taxon>Amphioxiformes</taxon>
        <taxon>Branchiostomatidae</taxon>
        <taxon>Branchiostoma</taxon>
    </lineage>
</organism>